<gene>
    <name evidence="1" type="ORF">GCM10022223_01340</name>
</gene>
<dbReference type="InterPro" id="IPR029021">
    <property type="entry name" value="Prot-tyrosine_phosphatase-like"/>
</dbReference>
<protein>
    <submittedName>
        <fullName evidence="1">Tyrosine-protein phosphatase</fullName>
    </submittedName>
</protein>
<dbReference type="Pfam" id="PF13350">
    <property type="entry name" value="Y_phosphatase3"/>
    <property type="match status" value="1"/>
</dbReference>
<dbReference type="InterPro" id="IPR016130">
    <property type="entry name" value="Tyr_Pase_AS"/>
</dbReference>
<evidence type="ECO:0000313" key="1">
    <source>
        <dbReference type="EMBL" id="GAA3590588.1"/>
    </source>
</evidence>
<accession>A0ABP6YT43</accession>
<evidence type="ECO:0000313" key="2">
    <source>
        <dbReference type="Proteomes" id="UP001501074"/>
    </source>
</evidence>
<name>A0ABP6YT43_9ACTN</name>
<comment type="caution">
    <text evidence="1">The sequence shown here is derived from an EMBL/GenBank/DDBJ whole genome shotgun (WGS) entry which is preliminary data.</text>
</comment>
<reference evidence="2" key="1">
    <citation type="journal article" date="2019" name="Int. J. Syst. Evol. Microbiol.">
        <title>The Global Catalogue of Microorganisms (GCM) 10K type strain sequencing project: providing services to taxonomists for standard genome sequencing and annotation.</title>
        <authorList>
            <consortium name="The Broad Institute Genomics Platform"/>
            <consortium name="The Broad Institute Genome Sequencing Center for Infectious Disease"/>
            <person name="Wu L."/>
            <person name="Ma J."/>
        </authorList>
    </citation>
    <scope>NUCLEOTIDE SEQUENCE [LARGE SCALE GENOMIC DNA]</scope>
    <source>
        <strain evidence="2">JCM 16902</strain>
    </source>
</reference>
<dbReference type="PROSITE" id="PS00383">
    <property type="entry name" value="TYR_PHOSPHATASE_1"/>
    <property type="match status" value="1"/>
</dbReference>
<dbReference type="EMBL" id="BAAAZO010000001">
    <property type="protein sequence ID" value="GAA3590588.1"/>
    <property type="molecule type" value="Genomic_DNA"/>
</dbReference>
<proteinExistence type="predicted"/>
<dbReference type="InterPro" id="IPR026893">
    <property type="entry name" value="Tyr/Ser_Pase_IphP-type"/>
</dbReference>
<dbReference type="SUPFAM" id="SSF52799">
    <property type="entry name" value="(Phosphotyrosine protein) phosphatases II"/>
    <property type="match status" value="1"/>
</dbReference>
<dbReference type="Proteomes" id="UP001501074">
    <property type="component" value="Unassembled WGS sequence"/>
</dbReference>
<keyword evidence="2" id="KW-1185">Reference proteome</keyword>
<organism evidence="1 2">
    <name type="scientific">Kineosporia mesophila</name>
    <dbReference type="NCBI Taxonomy" id="566012"/>
    <lineage>
        <taxon>Bacteria</taxon>
        <taxon>Bacillati</taxon>
        <taxon>Actinomycetota</taxon>
        <taxon>Actinomycetes</taxon>
        <taxon>Kineosporiales</taxon>
        <taxon>Kineosporiaceae</taxon>
        <taxon>Kineosporia</taxon>
    </lineage>
</organism>
<dbReference type="Gene3D" id="3.90.190.10">
    <property type="entry name" value="Protein tyrosine phosphatase superfamily"/>
    <property type="match status" value="1"/>
</dbReference>
<dbReference type="RefSeq" id="WP_231485408.1">
    <property type="nucleotide sequence ID" value="NZ_BAAAZO010000001.1"/>
</dbReference>
<sequence length="189" mass="20841">MYEAGIRSVIDLRTPGERARDVQDRPAWLTTVTVDLDGPENREFWPYYEDSGLDGTPLVFLPHLAAMPERMGAVLTALAQAPEGGVLFHCMGGRDRTGLTAMVLLHVAGVRPEVVADDYLQTARLGGVFALTTDAQRELIPIDELLRQHGTTAERAFLEALAGLRLDELPLSPEVRQRVMTWRGVLTHG</sequence>